<dbReference type="InterPro" id="IPR001452">
    <property type="entry name" value="SH3_domain"/>
</dbReference>
<dbReference type="Gene3D" id="1.25.40.20">
    <property type="entry name" value="Ankyrin repeat-containing domain"/>
    <property type="match status" value="1"/>
</dbReference>
<keyword evidence="1 2" id="KW-0728">SH3 domain</keyword>
<name>A0A2J8PYK5_PANTR</name>
<reference evidence="4 5" key="1">
    <citation type="submission" date="2017-12" db="EMBL/GenBank/DDBJ databases">
        <title>High-resolution comparative analysis of great ape genomes.</title>
        <authorList>
            <person name="Pollen A."/>
            <person name="Hastie A."/>
            <person name="Hormozdiari F."/>
            <person name="Dougherty M."/>
            <person name="Liu R."/>
            <person name="Chaisson M."/>
            <person name="Hoppe E."/>
            <person name="Hill C."/>
            <person name="Pang A."/>
            <person name="Hillier L."/>
            <person name="Baker C."/>
            <person name="Armstrong J."/>
            <person name="Shendure J."/>
            <person name="Paten B."/>
            <person name="Wilson R."/>
            <person name="Chao H."/>
            <person name="Schneider V."/>
            <person name="Ventura M."/>
            <person name="Kronenberg Z."/>
            <person name="Murali S."/>
            <person name="Gordon D."/>
            <person name="Cantsilieris S."/>
            <person name="Munson K."/>
            <person name="Nelson B."/>
            <person name="Raja A."/>
            <person name="Underwood J."/>
            <person name="Diekhans M."/>
            <person name="Fiddes I."/>
            <person name="Haussler D."/>
            <person name="Eichler E."/>
        </authorList>
    </citation>
    <scope>NUCLEOTIDE SEQUENCE [LARGE SCALE GENOMIC DNA]</scope>
    <source>
        <strain evidence="4">Yerkes chimp pedigree #C0471</strain>
    </source>
</reference>
<evidence type="ECO:0000313" key="4">
    <source>
        <dbReference type="EMBL" id="PNI89095.1"/>
    </source>
</evidence>
<evidence type="ECO:0000256" key="2">
    <source>
        <dbReference type="PROSITE-ProRule" id="PRU00192"/>
    </source>
</evidence>
<dbReference type="Proteomes" id="UP000236370">
    <property type="component" value="Unassembled WGS sequence"/>
</dbReference>
<sequence length="90" mass="9675">ETDWWWAALHGQEGYVPRNYFGIPSKVPPMPTTIITSPSKPATCPAGPGMGHHTTGYSWESLLTPPLPAVLGSGWETLVSTRIPAPPLPN</sequence>
<feature type="domain" description="SH3" evidence="3">
    <location>
        <begin position="1"/>
        <end position="26"/>
    </location>
</feature>
<dbReference type="InterPro" id="IPR036770">
    <property type="entry name" value="Ankyrin_rpt-contain_sf"/>
</dbReference>
<organism evidence="4 5">
    <name type="scientific">Pan troglodytes</name>
    <name type="common">Chimpanzee</name>
    <dbReference type="NCBI Taxonomy" id="9598"/>
    <lineage>
        <taxon>Eukaryota</taxon>
        <taxon>Metazoa</taxon>
        <taxon>Chordata</taxon>
        <taxon>Craniata</taxon>
        <taxon>Vertebrata</taxon>
        <taxon>Euteleostomi</taxon>
        <taxon>Mammalia</taxon>
        <taxon>Eutheria</taxon>
        <taxon>Euarchontoglires</taxon>
        <taxon>Primates</taxon>
        <taxon>Haplorrhini</taxon>
        <taxon>Catarrhini</taxon>
        <taxon>Hominidae</taxon>
        <taxon>Pan</taxon>
    </lineage>
</organism>
<feature type="non-terminal residue" evidence="4">
    <location>
        <position position="1"/>
    </location>
</feature>
<evidence type="ECO:0000313" key="5">
    <source>
        <dbReference type="Proteomes" id="UP000236370"/>
    </source>
</evidence>
<comment type="caution">
    <text evidence="4">The sequence shown here is derived from an EMBL/GenBank/DDBJ whole genome shotgun (WGS) entry which is preliminary data.</text>
</comment>
<dbReference type="PROSITE" id="PS50002">
    <property type="entry name" value="SH3"/>
    <property type="match status" value="1"/>
</dbReference>
<evidence type="ECO:0000256" key="1">
    <source>
        <dbReference type="ARBA" id="ARBA00022443"/>
    </source>
</evidence>
<proteinExistence type="predicted"/>
<protein>
    <submittedName>
        <fullName evidence="4">PPP1R13L isoform 3</fullName>
    </submittedName>
</protein>
<evidence type="ECO:0000259" key="3">
    <source>
        <dbReference type="PROSITE" id="PS50002"/>
    </source>
</evidence>
<dbReference type="InterPro" id="IPR036028">
    <property type="entry name" value="SH3-like_dom_sf"/>
</dbReference>
<accession>A0A2J8PYK5</accession>
<dbReference type="AlphaFoldDB" id="A0A2J8PYK5"/>
<dbReference type="EMBL" id="NBAG03000106">
    <property type="protein sequence ID" value="PNI89095.1"/>
    <property type="molecule type" value="Genomic_DNA"/>
</dbReference>
<gene>
    <name evidence="4" type="ORF">CK820_G0049439</name>
</gene>
<dbReference type="SUPFAM" id="SSF50044">
    <property type="entry name" value="SH3-domain"/>
    <property type="match status" value="1"/>
</dbReference>